<dbReference type="Proteomes" id="UP000591131">
    <property type="component" value="Unassembled WGS sequence"/>
</dbReference>
<evidence type="ECO:0000313" key="2">
    <source>
        <dbReference type="Proteomes" id="UP000591131"/>
    </source>
</evidence>
<dbReference type="EMBL" id="JAAPAO010000255">
    <property type="protein sequence ID" value="KAF4665635.1"/>
    <property type="molecule type" value="Genomic_DNA"/>
</dbReference>
<name>A0A7J6M2D8_PERCH</name>
<gene>
    <name evidence="1" type="ORF">FOL47_004489</name>
</gene>
<comment type="caution">
    <text evidence="1">The sequence shown here is derived from an EMBL/GenBank/DDBJ whole genome shotgun (WGS) entry which is preliminary data.</text>
</comment>
<protein>
    <submittedName>
        <fullName evidence="1">Uncharacterized protein</fullName>
    </submittedName>
</protein>
<organism evidence="1 2">
    <name type="scientific">Perkinsus chesapeaki</name>
    <name type="common">Clam parasite</name>
    <name type="synonym">Perkinsus andrewsi</name>
    <dbReference type="NCBI Taxonomy" id="330153"/>
    <lineage>
        <taxon>Eukaryota</taxon>
        <taxon>Sar</taxon>
        <taxon>Alveolata</taxon>
        <taxon>Perkinsozoa</taxon>
        <taxon>Perkinsea</taxon>
        <taxon>Perkinsida</taxon>
        <taxon>Perkinsidae</taxon>
        <taxon>Perkinsus</taxon>
    </lineage>
</organism>
<proteinExistence type="predicted"/>
<evidence type="ECO:0000313" key="1">
    <source>
        <dbReference type="EMBL" id="KAF4665635.1"/>
    </source>
</evidence>
<sequence>MFAAAAVLSSVQAQGPKVYTQQITLADTLAGVALLVIKPDEQDPSQGFLRIIIIGLDQRARRDVPYHRVQNTLQLQWRAGAREAFIQEVNDLRIPGFELEPQSLQGVLEVGDDYRTFLPVTGSLARPFILTPYQSQAAAYCTAE</sequence>
<keyword evidence="2" id="KW-1185">Reference proteome</keyword>
<reference evidence="1 2" key="1">
    <citation type="submission" date="2020-04" db="EMBL/GenBank/DDBJ databases">
        <title>Perkinsus chesapeaki whole genome sequence.</title>
        <authorList>
            <person name="Bogema D.R."/>
        </authorList>
    </citation>
    <scope>NUCLEOTIDE SEQUENCE [LARGE SCALE GENOMIC DNA]</scope>
    <source>
        <strain evidence="1">ATCC PRA-425</strain>
    </source>
</reference>
<accession>A0A7J6M2D8</accession>
<dbReference type="AlphaFoldDB" id="A0A7J6M2D8"/>